<keyword evidence="2" id="KW-0479">Metal-binding</keyword>
<dbReference type="InterPro" id="IPR017941">
    <property type="entry name" value="Rieske_2Fe-2S"/>
</dbReference>
<evidence type="ECO:0000259" key="7">
    <source>
        <dbReference type="PROSITE" id="PS51296"/>
    </source>
</evidence>
<sequence length="126" mass="14179">MHKNSQAWLFLKPYGEGYKDMSEFKKVCQLSDLINNSGVAALIENQQIALFYVENKVFALSNYDPIGQANVMSRGMVGDLKGELMVASPLQKQHYNLNTGVCMDDEAISIPTFETKIENQSVWVKL</sequence>
<dbReference type="SUPFAM" id="SSF50022">
    <property type="entry name" value="ISP domain"/>
    <property type="match status" value="1"/>
</dbReference>
<keyword evidence="6" id="KW-0534">Nitrate assimilation</keyword>
<evidence type="ECO:0000313" key="9">
    <source>
        <dbReference type="Proteomes" id="UP000296201"/>
    </source>
</evidence>
<dbReference type="GO" id="GO:0042128">
    <property type="term" value="P:nitrate assimilation"/>
    <property type="evidence" value="ECO:0007669"/>
    <property type="project" value="UniProtKB-KW"/>
</dbReference>
<dbReference type="PROSITE" id="PS51296">
    <property type="entry name" value="RIESKE"/>
    <property type="match status" value="1"/>
</dbReference>
<proteinExistence type="predicted"/>
<dbReference type="EC" id="1.7.1.15" evidence="8"/>
<evidence type="ECO:0000313" key="8">
    <source>
        <dbReference type="EMBL" id="QBZ83185.1"/>
    </source>
</evidence>
<dbReference type="GO" id="GO:0106316">
    <property type="term" value="F:nitrite reductase (NADH) activity"/>
    <property type="evidence" value="ECO:0007669"/>
    <property type="project" value="UniProtKB-EC"/>
</dbReference>
<keyword evidence="9" id="KW-1185">Reference proteome</keyword>
<keyword evidence="3 8" id="KW-0560">Oxidoreductase</keyword>
<dbReference type="GO" id="GO:0051537">
    <property type="term" value="F:2 iron, 2 sulfur cluster binding"/>
    <property type="evidence" value="ECO:0007669"/>
    <property type="project" value="UniProtKB-KW"/>
</dbReference>
<dbReference type="Proteomes" id="UP000296201">
    <property type="component" value="Chromosome"/>
</dbReference>
<dbReference type="PANTHER" id="PTHR40562">
    <property type="match status" value="1"/>
</dbReference>
<dbReference type="InterPro" id="IPR012748">
    <property type="entry name" value="Rieske-like_NirD"/>
</dbReference>
<evidence type="ECO:0000256" key="4">
    <source>
        <dbReference type="ARBA" id="ARBA00023004"/>
    </source>
</evidence>
<accession>A0A4P7P092</accession>
<gene>
    <name evidence="8" type="primary">nirD</name>
    <name evidence="8" type="ORF">GHNINEIG_01229</name>
</gene>
<dbReference type="GO" id="GO:0046872">
    <property type="term" value="F:metal ion binding"/>
    <property type="evidence" value="ECO:0007669"/>
    <property type="project" value="UniProtKB-KW"/>
</dbReference>
<dbReference type="RefSeq" id="WP_317616020.1">
    <property type="nucleotide sequence ID" value="NZ_CP032096.1"/>
</dbReference>
<dbReference type="NCBIfam" id="TIGR02378">
    <property type="entry name" value="nirD_assim_sml"/>
    <property type="match status" value="1"/>
</dbReference>
<keyword evidence="1" id="KW-0001">2Fe-2S</keyword>
<dbReference type="Gene3D" id="2.102.10.10">
    <property type="entry name" value="Rieske [2Fe-2S] iron-sulphur domain"/>
    <property type="match status" value="1"/>
</dbReference>
<dbReference type="AlphaFoldDB" id="A0A4P7P092"/>
<dbReference type="EMBL" id="CP032096">
    <property type="protein sequence ID" value="QBZ83185.1"/>
    <property type="molecule type" value="Genomic_DNA"/>
</dbReference>
<dbReference type="Pfam" id="PF13806">
    <property type="entry name" value="Rieske_2"/>
    <property type="match status" value="1"/>
</dbReference>
<keyword evidence="5" id="KW-0411">Iron-sulfur</keyword>
<evidence type="ECO:0000256" key="6">
    <source>
        <dbReference type="ARBA" id="ARBA00023063"/>
    </source>
</evidence>
<evidence type="ECO:0000256" key="1">
    <source>
        <dbReference type="ARBA" id="ARBA00022714"/>
    </source>
</evidence>
<dbReference type="InterPro" id="IPR017881">
    <property type="entry name" value="NirD"/>
</dbReference>
<evidence type="ECO:0000256" key="2">
    <source>
        <dbReference type="ARBA" id="ARBA00022723"/>
    </source>
</evidence>
<dbReference type="CDD" id="cd03529">
    <property type="entry name" value="Rieske_NirD"/>
    <property type="match status" value="1"/>
</dbReference>
<dbReference type="PANTHER" id="PTHR40562:SF1">
    <property type="entry name" value="NITRITE REDUCTASE (NADH) SMALL SUBUNIT"/>
    <property type="match status" value="1"/>
</dbReference>
<evidence type="ECO:0000256" key="5">
    <source>
        <dbReference type="ARBA" id="ARBA00023014"/>
    </source>
</evidence>
<dbReference type="InterPro" id="IPR036922">
    <property type="entry name" value="Rieske_2Fe-2S_sf"/>
</dbReference>
<name>A0A4P7P092_9GAMM</name>
<evidence type="ECO:0000256" key="3">
    <source>
        <dbReference type="ARBA" id="ARBA00023002"/>
    </source>
</evidence>
<feature type="domain" description="Rieske" evidence="7">
    <location>
        <begin position="25"/>
        <end position="124"/>
    </location>
</feature>
<organism evidence="8 9">
    <name type="scientific">Hydrogenovibrio crunogenus</name>
    <dbReference type="NCBI Taxonomy" id="39765"/>
    <lineage>
        <taxon>Bacteria</taxon>
        <taxon>Pseudomonadati</taxon>
        <taxon>Pseudomonadota</taxon>
        <taxon>Gammaproteobacteria</taxon>
        <taxon>Thiotrichales</taxon>
        <taxon>Piscirickettsiaceae</taxon>
        <taxon>Hydrogenovibrio</taxon>
    </lineage>
</organism>
<dbReference type="PROSITE" id="PS51300">
    <property type="entry name" value="NIRD"/>
    <property type="match status" value="1"/>
</dbReference>
<keyword evidence="4" id="KW-0408">Iron</keyword>
<reference evidence="8 9" key="1">
    <citation type="submission" date="2018-08" db="EMBL/GenBank/DDBJ databases">
        <title>Horizontal acquisition of hydrogen conversion ability and other habitat adaptations in Hydrogenovibrio crunogenus strains.</title>
        <authorList>
            <person name="Gonnella G."/>
            <person name="Adam N."/>
            <person name="Perner M."/>
        </authorList>
    </citation>
    <scope>NUCLEOTIDE SEQUENCE [LARGE SCALE GENOMIC DNA]</scope>
    <source>
        <strain evidence="8 9">SP-41</strain>
    </source>
</reference>
<protein>
    <submittedName>
        <fullName evidence="8">Nitrite reductase (NADH) small subunit</fullName>
        <ecNumber evidence="8">1.7.1.15</ecNumber>
    </submittedName>
</protein>